<comment type="caution">
    <text evidence="2">The sequence shown here is derived from an EMBL/GenBank/DDBJ whole genome shotgun (WGS) entry which is preliminary data.</text>
</comment>
<dbReference type="AlphaFoldDB" id="A0A3R9LK93"/>
<dbReference type="Proteomes" id="UP000271977">
    <property type="component" value="Unassembled WGS sequence"/>
</dbReference>
<organism evidence="2 3">
    <name type="scientific">Streptococcus mitis</name>
    <dbReference type="NCBI Taxonomy" id="28037"/>
    <lineage>
        <taxon>Bacteria</taxon>
        <taxon>Bacillati</taxon>
        <taxon>Bacillota</taxon>
        <taxon>Bacilli</taxon>
        <taxon>Lactobacillales</taxon>
        <taxon>Streptococcaceae</taxon>
        <taxon>Streptococcus</taxon>
        <taxon>Streptococcus mitis group</taxon>
    </lineage>
</organism>
<feature type="transmembrane region" description="Helical" evidence="1">
    <location>
        <begin position="36"/>
        <end position="60"/>
    </location>
</feature>
<keyword evidence="1" id="KW-0812">Transmembrane</keyword>
<dbReference type="EMBL" id="RJPV01000001">
    <property type="protein sequence ID" value="RSJ91370.1"/>
    <property type="molecule type" value="Genomic_DNA"/>
</dbReference>
<feature type="transmembrane region" description="Helical" evidence="1">
    <location>
        <begin position="67"/>
        <end position="85"/>
    </location>
</feature>
<protein>
    <submittedName>
        <fullName evidence="2">Uncharacterized protein</fullName>
    </submittedName>
</protein>
<gene>
    <name evidence="2" type="ORF">D8789_00110</name>
</gene>
<feature type="transmembrane region" description="Helical" evidence="1">
    <location>
        <begin position="105"/>
        <end position="127"/>
    </location>
</feature>
<dbReference type="RefSeq" id="WP_236253685.1">
    <property type="nucleotide sequence ID" value="NZ_CP067992.1"/>
</dbReference>
<name>A0A3R9LK93_STRMT</name>
<proteinExistence type="predicted"/>
<evidence type="ECO:0000313" key="3">
    <source>
        <dbReference type="Proteomes" id="UP000271977"/>
    </source>
</evidence>
<sequence>MSKISKISNKILGTVYVISYLCLLYCLWIWNGPIFLFLTVILFGFPLLIIALPLLGLWIFTKLKSQILIGYISSLLNSYYLYLVLKNFHLERITDTAGHKIALSSGLSVAIIIFDVILLSVATLGFYKNYILVFKKE</sequence>
<keyword evidence="1" id="KW-1133">Transmembrane helix</keyword>
<accession>A0A3R9LK93</accession>
<feature type="transmembrane region" description="Helical" evidence="1">
    <location>
        <begin position="12"/>
        <end position="30"/>
    </location>
</feature>
<evidence type="ECO:0000256" key="1">
    <source>
        <dbReference type="SAM" id="Phobius"/>
    </source>
</evidence>
<reference evidence="2 3" key="1">
    <citation type="submission" date="2018-11" db="EMBL/GenBank/DDBJ databases">
        <title>Species Designations Belie Phenotypic and Genotypic Heterogeneity in Oral Streptococci.</title>
        <authorList>
            <person name="Velsko I."/>
        </authorList>
    </citation>
    <scope>NUCLEOTIDE SEQUENCE [LARGE SCALE GENOMIC DNA]</scope>
    <source>
        <strain evidence="2 3">BCC30</strain>
    </source>
</reference>
<keyword evidence="1" id="KW-0472">Membrane</keyword>
<evidence type="ECO:0000313" key="2">
    <source>
        <dbReference type="EMBL" id="RSJ91370.1"/>
    </source>
</evidence>